<reference evidence="2 3" key="1">
    <citation type="journal article" date="2009" name="Nature">
        <title>The Sorghum bicolor genome and the diversification of grasses.</title>
        <authorList>
            <person name="Paterson A.H."/>
            <person name="Bowers J.E."/>
            <person name="Bruggmann R."/>
            <person name="Dubchak I."/>
            <person name="Grimwood J."/>
            <person name="Gundlach H."/>
            <person name="Haberer G."/>
            <person name="Hellsten U."/>
            <person name="Mitros T."/>
            <person name="Poliakov A."/>
            <person name="Schmutz J."/>
            <person name="Spannagl M."/>
            <person name="Tang H."/>
            <person name="Wang X."/>
            <person name="Wicker T."/>
            <person name="Bharti A.K."/>
            <person name="Chapman J."/>
            <person name="Feltus F.A."/>
            <person name="Gowik U."/>
            <person name="Grigoriev I.V."/>
            <person name="Lyons E."/>
            <person name="Maher C.A."/>
            <person name="Martis M."/>
            <person name="Narechania A."/>
            <person name="Otillar R.P."/>
            <person name="Penning B.W."/>
            <person name="Salamov A.A."/>
            <person name="Wang Y."/>
            <person name="Zhang L."/>
            <person name="Carpita N.C."/>
            <person name="Freeling M."/>
            <person name="Gingle A.R."/>
            <person name="Hash C.T."/>
            <person name="Keller B."/>
            <person name="Klein P."/>
            <person name="Kresovich S."/>
            <person name="McCann M.C."/>
            <person name="Ming R."/>
            <person name="Peterson D.G."/>
            <person name="Mehboob-ur-Rahman"/>
            <person name="Ware D."/>
            <person name="Westhoff P."/>
            <person name="Mayer K.F."/>
            <person name="Messing J."/>
            <person name="Rokhsar D.S."/>
        </authorList>
    </citation>
    <scope>NUCLEOTIDE SEQUENCE [LARGE SCALE GENOMIC DNA]</scope>
    <source>
        <strain evidence="3">cv. BTx623</strain>
    </source>
</reference>
<proteinExistence type="predicted"/>
<keyword evidence="3" id="KW-1185">Reference proteome</keyword>
<dbReference type="OMA" id="LAREKCT"/>
<dbReference type="InParanoid" id="A0A1B6PE02"/>
<reference evidence="3" key="2">
    <citation type="journal article" date="2018" name="Plant J.">
        <title>The Sorghum bicolor reference genome: improved assembly, gene annotations, a transcriptome atlas, and signatures of genome organization.</title>
        <authorList>
            <person name="McCormick R.F."/>
            <person name="Truong S.K."/>
            <person name="Sreedasyam A."/>
            <person name="Jenkins J."/>
            <person name="Shu S."/>
            <person name="Sims D."/>
            <person name="Kennedy M."/>
            <person name="Amirebrahimi M."/>
            <person name="Weers B.D."/>
            <person name="McKinley B."/>
            <person name="Mattison A."/>
            <person name="Morishige D.T."/>
            <person name="Grimwood J."/>
            <person name="Schmutz J."/>
            <person name="Mullet J.E."/>
        </authorList>
    </citation>
    <scope>NUCLEOTIDE SEQUENCE [LARGE SCALE GENOMIC DNA]</scope>
    <source>
        <strain evidence="3">cv. BTx623</strain>
    </source>
</reference>
<dbReference type="Proteomes" id="UP000000768">
    <property type="component" value="Chromosome 8"/>
</dbReference>
<dbReference type="EMBL" id="CM000767">
    <property type="protein sequence ID" value="KXG23913.1"/>
    <property type="molecule type" value="Genomic_DNA"/>
</dbReference>
<protein>
    <submittedName>
        <fullName evidence="2">Uncharacterized protein</fullName>
    </submittedName>
</protein>
<keyword evidence="1" id="KW-0732">Signal</keyword>
<evidence type="ECO:0000256" key="1">
    <source>
        <dbReference type="SAM" id="SignalP"/>
    </source>
</evidence>
<evidence type="ECO:0000313" key="3">
    <source>
        <dbReference type="Proteomes" id="UP000000768"/>
    </source>
</evidence>
<sequence>MASSAAAAAAAAVLCVLLVVSISGRPAPAVAGLSLPTPPGPIGQIGGCIQKCSEVAKTCSSLCQLQGPDVPTSERCSSLCGLQAGGQQGTTVPVPVDQAACILCNKTACVPDCIRDKCTCDDSNHATAP</sequence>
<dbReference type="AlphaFoldDB" id="A0A1B6PE02"/>
<gene>
    <name evidence="2" type="ORF">SORBI_3008G158200</name>
</gene>
<evidence type="ECO:0000313" key="2">
    <source>
        <dbReference type="EMBL" id="KXG23913.1"/>
    </source>
</evidence>
<feature type="chain" id="PRO_5008588739" evidence="1">
    <location>
        <begin position="25"/>
        <end position="129"/>
    </location>
</feature>
<accession>A0A1B6PE02</accession>
<name>A0A1B6PE02_SORBI</name>
<feature type="signal peptide" evidence="1">
    <location>
        <begin position="1"/>
        <end position="24"/>
    </location>
</feature>
<dbReference type="Gramene" id="KXG23913">
    <property type="protein sequence ID" value="KXG23913"/>
    <property type="gene ID" value="SORBI_3008G158200"/>
</dbReference>
<organism evidence="2 3">
    <name type="scientific">Sorghum bicolor</name>
    <name type="common">Sorghum</name>
    <name type="synonym">Sorghum vulgare</name>
    <dbReference type="NCBI Taxonomy" id="4558"/>
    <lineage>
        <taxon>Eukaryota</taxon>
        <taxon>Viridiplantae</taxon>
        <taxon>Streptophyta</taxon>
        <taxon>Embryophyta</taxon>
        <taxon>Tracheophyta</taxon>
        <taxon>Spermatophyta</taxon>
        <taxon>Magnoliopsida</taxon>
        <taxon>Liliopsida</taxon>
        <taxon>Poales</taxon>
        <taxon>Poaceae</taxon>
        <taxon>PACMAD clade</taxon>
        <taxon>Panicoideae</taxon>
        <taxon>Andropogonodae</taxon>
        <taxon>Andropogoneae</taxon>
        <taxon>Sorghinae</taxon>
        <taxon>Sorghum</taxon>
    </lineage>
</organism>